<keyword evidence="2" id="KW-0805">Transcription regulation</keyword>
<evidence type="ECO:0000313" key="10">
    <source>
        <dbReference type="Proteomes" id="UP000199034"/>
    </source>
</evidence>
<feature type="domain" description="RNA polymerase sigma-70 region 2" evidence="7">
    <location>
        <begin position="4"/>
        <end position="69"/>
    </location>
</feature>
<sequence>MDELYRRHGPVVFRYARSRLDTEDAHDVTAEVFVVALRRWREVPEHELAWLLGVARRVIANHVRSARRRTALGERLRAQRTPEAVDPARSVDRTDALRRAVATLGPRDQEVVGLLLAADLDQRDLAAALGCSPNTASARASRARRRLRDALAAQDSEHDDDTEGVFSR</sequence>
<keyword evidence="5" id="KW-0804">Transcription</keyword>
<dbReference type="PANTHER" id="PTHR43133:SF8">
    <property type="entry name" value="RNA POLYMERASE SIGMA FACTOR HI_1459-RELATED"/>
    <property type="match status" value="1"/>
</dbReference>
<gene>
    <name evidence="9" type="ORF">SAMN05421872_10223</name>
</gene>
<dbReference type="GO" id="GO:0003677">
    <property type="term" value="F:DNA binding"/>
    <property type="evidence" value="ECO:0007669"/>
    <property type="project" value="UniProtKB-KW"/>
</dbReference>
<dbReference type="SUPFAM" id="SSF88946">
    <property type="entry name" value="Sigma2 domain of RNA polymerase sigma factors"/>
    <property type="match status" value="1"/>
</dbReference>
<dbReference type="EMBL" id="FMZM01000002">
    <property type="protein sequence ID" value="SDC35209.1"/>
    <property type="molecule type" value="Genomic_DNA"/>
</dbReference>
<comment type="similarity">
    <text evidence="1">Belongs to the sigma-70 factor family. ECF subfamily.</text>
</comment>
<protein>
    <submittedName>
        <fullName evidence="9">RNA polymerase sigma-70 factor, ECF subfamily</fullName>
    </submittedName>
</protein>
<dbReference type="NCBIfam" id="TIGR02937">
    <property type="entry name" value="sigma70-ECF"/>
    <property type="match status" value="1"/>
</dbReference>
<dbReference type="InterPro" id="IPR013324">
    <property type="entry name" value="RNA_pol_sigma_r3/r4-like"/>
</dbReference>
<dbReference type="InterPro" id="IPR036388">
    <property type="entry name" value="WH-like_DNA-bd_sf"/>
</dbReference>
<dbReference type="PANTHER" id="PTHR43133">
    <property type="entry name" value="RNA POLYMERASE ECF-TYPE SIGMA FACTO"/>
    <property type="match status" value="1"/>
</dbReference>
<evidence type="ECO:0000256" key="1">
    <source>
        <dbReference type="ARBA" id="ARBA00010641"/>
    </source>
</evidence>
<dbReference type="InterPro" id="IPR014284">
    <property type="entry name" value="RNA_pol_sigma-70_dom"/>
</dbReference>
<name>A0A1G6KVS8_9ACTN</name>
<evidence type="ECO:0000256" key="6">
    <source>
        <dbReference type="SAM" id="MobiDB-lite"/>
    </source>
</evidence>
<evidence type="ECO:0000259" key="7">
    <source>
        <dbReference type="Pfam" id="PF04542"/>
    </source>
</evidence>
<dbReference type="Pfam" id="PF08281">
    <property type="entry name" value="Sigma70_r4_2"/>
    <property type="match status" value="1"/>
</dbReference>
<dbReference type="Proteomes" id="UP000199034">
    <property type="component" value="Unassembled WGS sequence"/>
</dbReference>
<evidence type="ECO:0000256" key="2">
    <source>
        <dbReference type="ARBA" id="ARBA00023015"/>
    </source>
</evidence>
<dbReference type="GO" id="GO:0006352">
    <property type="term" value="P:DNA-templated transcription initiation"/>
    <property type="evidence" value="ECO:0007669"/>
    <property type="project" value="InterPro"/>
</dbReference>
<feature type="region of interest" description="Disordered" evidence="6">
    <location>
        <begin position="149"/>
        <end position="168"/>
    </location>
</feature>
<dbReference type="AlphaFoldDB" id="A0A1G6KVS8"/>
<dbReference type="GO" id="GO:0016987">
    <property type="term" value="F:sigma factor activity"/>
    <property type="evidence" value="ECO:0007669"/>
    <property type="project" value="UniProtKB-KW"/>
</dbReference>
<organism evidence="9 10">
    <name type="scientific">Nocardioides lianchengensis</name>
    <dbReference type="NCBI Taxonomy" id="1045774"/>
    <lineage>
        <taxon>Bacteria</taxon>
        <taxon>Bacillati</taxon>
        <taxon>Actinomycetota</taxon>
        <taxon>Actinomycetes</taxon>
        <taxon>Propionibacteriales</taxon>
        <taxon>Nocardioidaceae</taxon>
        <taxon>Nocardioides</taxon>
    </lineage>
</organism>
<dbReference type="Gene3D" id="1.10.10.10">
    <property type="entry name" value="Winged helix-like DNA-binding domain superfamily/Winged helix DNA-binding domain"/>
    <property type="match status" value="1"/>
</dbReference>
<evidence type="ECO:0000259" key="8">
    <source>
        <dbReference type="Pfam" id="PF08281"/>
    </source>
</evidence>
<dbReference type="SUPFAM" id="SSF88659">
    <property type="entry name" value="Sigma3 and sigma4 domains of RNA polymerase sigma factors"/>
    <property type="match status" value="1"/>
</dbReference>
<reference evidence="9 10" key="1">
    <citation type="submission" date="2016-10" db="EMBL/GenBank/DDBJ databases">
        <authorList>
            <person name="de Groot N.N."/>
        </authorList>
    </citation>
    <scope>NUCLEOTIDE SEQUENCE [LARGE SCALE GENOMIC DNA]</scope>
    <source>
        <strain evidence="9 10">CGMCC 4.6858</strain>
    </source>
</reference>
<evidence type="ECO:0000313" key="9">
    <source>
        <dbReference type="EMBL" id="SDC35209.1"/>
    </source>
</evidence>
<accession>A0A1G6KVS8</accession>
<feature type="compositionally biased region" description="Acidic residues" evidence="6">
    <location>
        <begin position="157"/>
        <end position="168"/>
    </location>
</feature>
<keyword evidence="3" id="KW-0731">Sigma factor</keyword>
<keyword evidence="10" id="KW-1185">Reference proteome</keyword>
<dbReference type="Pfam" id="PF04542">
    <property type="entry name" value="Sigma70_r2"/>
    <property type="match status" value="1"/>
</dbReference>
<dbReference type="RefSeq" id="WP_170866929.1">
    <property type="nucleotide sequence ID" value="NZ_FMZM01000002.1"/>
</dbReference>
<proteinExistence type="inferred from homology"/>
<evidence type="ECO:0000256" key="3">
    <source>
        <dbReference type="ARBA" id="ARBA00023082"/>
    </source>
</evidence>
<dbReference type="Gene3D" id="1.10.1740.10">
    <property type="match status" value="1"/>
</dbReference>
<evidence type="ECO:0000256" key="4">
    <source>
        <dbReference type="ARBA" id="ARBA00023125"/>
    </source>
</evidence>
<dbReference type="InterPro" id="IPR007627">
    <property type="entry name" value="RNA_pol_sigma70_r2"/>
</dbReference>
<keyword evidence="4" id="KW-0238">DNA-binding</keyword>
<dbReference type="InterPro" id="IPR013325">
    <property type="entry name" value="RNA_pol_sigma_r2"/>
</dbReference>
<dbReference type="InterPro" id="IPR013249">
    <property type="entry name" value="RNA_pol_sigma70_r4_t2"/>
</dbReference>
<dbReference type="STRING" id="1045774.SAMN05421872_10223"/>
<feature type="domain" description="RNA polymerase sigma factor 70 region 4 type 2" evidence="8">
    <location>
        <begin position="95"/>
        <end position="147"/>
    </location>
</feature>
<dbReference type="InterPro" id="IPR039425">
    <property type="entry name" value="RNA_pol_sigma-70-like"/>
</dbReference>
<evidence type="ECO:0000256" key="5">
    <source>
        <dbReference type="ARBA" id="ARBA00023163"/>
    </source>
</evidence>